<dbReference type="AlphaFoldDB" id="A0A6P3WWA0"/>
<dbReference type="KEGG" id="dqu:106742184"/>
<keyword evidence="11" id="KW-1185">Reference proteome</keyword>
<keyword evidence="6" id="KW-0414">Isoprene biosynthesis</keyword>
<reference evidence="12" key="1">
    <citation type="submission" date="2025-08" db="UniProtKB">
        <authorList>
            <consortium name="RefSeq"/>
        </authorList>
    </citation>
    <scope>IDENTIFICATION</scope>
</reference>
<dbReference type="Proteomes" id="UP000515204">
    <property type="component" value="Unplaced"/>
</dbReference>
<comment type="pathway">
    <text evidence="7">Pheromone biosynthesis.</text>
</comment>
<dbReference type="GO" id="GO:0046872">
    <property type="term" value="F:metal ion binding"/>
    <property type="evidence" value="ECO:0007669"/>
    <property type="project" value="UniProtKB-KW"/>
</dbReference>
<dbReference type="RefSeq" id="XP_014470381.1">
    <property type="nucleotide sequence ID" value="XM_014614895.1"/>
</dbReference>
<comment type="similarity">
    <text evidence="2 9">Belongs to the FPP/GGPP synthase family.</text>
</comment>
<comment type="cofactor">
    <cofactor evidence="1">
        <name>Mg(2+)</name>
        <dbReference type="ChEBI" id="CHEBI:18420"/>
    </cofactor>
</comment>
<dbReference type="GeneID" id="106742184"/>
<dbReference type="PANTHER" id="PTHR11525">
    <property type="entry name" value="FARNESYL-PYROPHOSPHATE SYNTHETASE"/>
    <property type="match status" value="1"/>
</dbReference>
<evidence type="ECO:0000313" key="11">
    <source>
        <dbReference type="Proteomes" id="UP000515204"/>
    </source>
</evidence>
<keyword evidence="10" id="KW-0472">Membrane</keyword>
<dbReference type="GO" id="GO:0004337">
    <property type="term" value="F:(2E,6E)-farnesyl diphosphate synthase activity"/>
    <property type="evidence" value="ECO:0007669"/>
    <property type="project" value="TreeGrafter"/>
</dbReference>
<keyword evidence="5" id="KW-0460">Magnesium</keyword>
<dbReference type="InterPro" id="IPR000092">
    <property type="entry name" value="Polyprenyl_synt"/>
</dbReference>
<dbReference type="InterPro" id="IPR008949">
    <property type="entry name" value="Isoprenoid_synthase_dom_sf"/>
</dbReference>
<evidence type="ECO:0000256" key="9">
    <source>
        <dbReference type="RuleBase" id="RU004466"/>
    </source>
</evidence>
<feature type="transmembrane region" description="Helical" evidence="10">
    <location>
        <begin position="251"/>
        <end position="269"/>
    </location>
</feature>
<evidence type="ECO:0000256" key="10">
    <source>
        <dbReference type="SAM" id="Phobius"/>
    </source>
</evidence>
<evidence type="ECO:0000256" key="1">
    <source>
        <dbReference type="ARBA" id="ARBA00001946"/>
    </source>
</evidence>
<gene>
    <name evidence="12" type="primary">LOC106742184</name>
</gene>
<keyword evidence="10" id="KW-0812">Transmembrane</keyword>
<dbReference type="GO" id="GO:0005737">
    <property type="term" value="C:cytoplasm"/>
    <property type="evidence" value="ECO:0007669"/>
    <property type="project" value="TreeGrafter"/>
</dbReference>
<evidence type="ECO:0000256" key="2">
    <source>
        <dbReference type="ARBA" id="ARBA00006706"/>
    </source>
</evidence>
<evidence type="ECO:0000256" key="6">
    <source>
        <dbReference type="ARBA" id="ARBA00023229"/>
    </source>
</evidence>
<name>A0A6P3WWA0_DINQU</name>
<protein>
    <recommendedName>
        <fullName evidence="8">Farnesyl pyrophosphate synthase</fullName>
    </recommendedName>
</protein>
<dbReference type="FunFam" id="1.10.600.10:FF:000021">
    <property type="entry name" value="Farnesyl pyrophosphate synthase"/>
    <property type="match status" value="1"/>
</dbReference>
<dbReference type="GO" id="GO:0042811">
    <property type="term" value="P:pheromone biosynthetic process"/>
    <property type="evidence" value="ECO:0007669"/>
    <property type="project" value="UniProtKB-ARBA"/>
</dbReference>
<dbReference type="SFLD" id="SFLDS00005">
    <property type="entry name" value="Isoprenoid_Synthase_Type_I"/>
    <property type="match status" value="1"/>
</dbReference>
<dbReference type="CDD" id="cd00867">
    <property type="entry name" value="Trans_IPPS"/>
    <property type="match status" value="1"/>
</dbReference>
<keyword evidence="4" id="KW-0479">Metal-binding</keyword>
<dbReference type="OrthoDB" id="10257492at2759"/>
<dbReference type="Pfam" id="PF00348">
    <property type="entry name" value="polyprenyl_synt"/>
    <property type="match status" value="1"/>
</dbReference>
<sequence length="403" mass="47253">MSIARNRLLLILKQAQCKNLARTMSLRYISYTNKIVERAVYTSGSDNMQKARVTTKSLQLTSQNETRELMTVWPDIVQDIVSVSQKLNLPDVTEWLTRVLEYNVPGGKNTRALMLLYAYYILTPADRITRENVYLARILAWCMELLQAFLLVLDDIEDRSLIRRKQLCWYRHEDVGLTAINDAVLIESVMYHLLRKHFKGRECYTVILETCQEIMMKTLMGQCLEFTNFGKTLNLDRFTMDRYDDIAYYKTAYYTFILPVIVAMHFVGIKSQKLFGQATAILMKIGHFYQVQDDYLSCYGNREVLGKIGTDIEEGKCTWLAVTALQRVTPEQRNILEECYGSTDSEKVKRVRKLYQDLNLPRLYLAYERETYGQLNAHIQQMSRDLPQELFRMILNDIYRRTK</sequence>
<evidence type="ECO:0000256" key="7">
    <source>
        <dbReference type="ARBA" id="ARBA00033740"/>
    </source>
</evidence>
<keyword evidence="10" id="KW-1133">Transmembrane helix</keyword>
<keyword evidence="3 9" id="KW-0808">Transferase</keyword>
<evidence type="ECO:0000313" key="12">
    <source>
        <dbReference type="RefSeq" id="XP_014470381.1"/>
    </source>
</evidence>
<dbReference type="GO" id="GO:0004161">
    <property type="term" value="F:dimethylallyltranstransferase activity"/>
    <property type="evidence" value="ECO:0007669"/>
    <property type="project" value="TreeGrafter"/>
</dbReference>
<dbReference type="Gene3D" id="1.10.600.10">
    <property type="entry name" value="Farnesyl Diphosphate Synthase"/>
    <property type="match status" value="1"/>
</dbReference>
<dbReference type="SUPFAM" id="SSF48576">
    <property type="entry name" value="Terpenoid synthases"/>
    <property type="match status" value="1"/>
</dbReference>
<proteinExistence type="inferred from homology"/>
<organism evidence="11 12">
    <name type="scientific">Dinoponera quadriceps</name>
    <name type="common">South American ant</name>
    <dbReference type="NCBI Taxonomy" id="609295"/>
    <lineage>
        <taxon>Eukaryota</taxon>
        <taxon>Metazoa</taxon>
        <taxon>Ecdysozoa</taxon>
        <taxon>Arthropoda</taxon>
        <taxon>Hexapoda</taxon>
        <taxon>Insecta</taxon>
        <taxon>Pterygota</taxon>
        <taxon>Neoptera</taxon>
        <taxon>Endopterygota</taxon>
        <taxon>Hymenoptera</taxon>
        <taxon>Apocrita</taxon>
        <taxon>Aculeata</taxon>
        <taxon>Formicoidea</taxon>
        <taxon>Formicidae</taxon>
        <taxon>Ponerinae</taxon>
        <taxon>Ponerini</taxon>
        <taxon>Dinoponera</taxon>
    </lineage>
</organism>
<evidence type="ECO:0000256" key="4">
    <source>
        <dbReference type="ARBA" id="ARBA00022723"/>
    </source>
</evidence>
<evidence type="ECO:0000256" key="8">
    <source>
        <dbReference type="ARBA" id="ARBA00034546"/>
    </source>
</evidence>
<dbReference type="PANTHER" id="PTHR11525:SF0">
    <property type="entry name" value="FARNESYL PYROPHOSPHATE SYNTHASE"/>
    <property type="match status" value="1"/>
</dbReference>
<dbReference type="InterPro" id="IPR039702">
    <property type="entry name" value="FPS1-like"/>
</dbReference>
<evidence type="ECO:0000256" key="3">
    <source>
        <dbReference type="ARBA" id="ARBA00022679"/>
    </source>
</evidence>
<evidence type="ECO:0000256" key="5">
    <source>
        <dbReference type="ARBA" id="ARBA00022842"/>
    </source>
</evidence>
<dbReference type="GO" id="GO:0045337">
    <property type="term" value="P:farnesyl diphosphate biosynthetic process"/>
    <property type="evidence" value="ECO:0007669"/>
    <property type="project" value="TreeGrafter"/>
</dbReference>
<accession>A0A6P3WWA0</accession>